<reference evidence="2" key="2">
    <citation type="submission" date="2014-06" db="EMBL/GenBank/DDBJ databases">
        <authorList>
            <person name="Aslett M."/>
        </authorList>
    </citation>
    <scope>NUCLEOTIDE SEQUENCE</scope>
</reference>
<dbReference type="EMBL" id="LK028586">
    <property type="protein sequence ID" value="CDS22430.1"/>
    <property type="molecule type" value="Genomic_DNA"/>
</dbReference>
<feature type="signal peptide" evidence="1">
    <location>
        <begin position="1"/>
        <end position="27"/>
    </location>
</feature>
<gene>
    <name evidence="2" type="ORF">EgrG_000363500</name>
</gene>
<protein>
    <submittedName>
        <fullName evidence="4">Ig-like domain-containing protein</fullName>
    </submittedName>
</protein>
<name>A0A068WRK0_ECHGR</name>
<keyword evidence="1" id="KW-0732">Signal</keyword>
<sequence length="240" mass="25283">MKASTVEFIGVAVVSVLLNATVSTATSSTSSSSLPDGSNVTIRIIPSIVSLPAPVTYLDGNHPDLSLTCEVWPPTANISFFIAHPSIIATASRTPLALDLISPDATGAFGISRRVSTPPNASFDGGVLAFSNASYILTVGGGGGGGLPEVSTPSGFTNTRVQEFISGNTAFVSCRIPPDSQPPPTVQFYLNETALLRLSVHRFHVIFFSHLPPLPSPPRQLHCALHTELVQHNNASIWLE</sequence>
<evidence type="ECO:0000256" key="1">
    <source>
        <dbReference type="SAM" id="SignalP"/>
    </source>
</evidence>
<reference evidence="2 3" key="1">
    <citation type="journal article" date="2013" name="Nature">
        <title>The genomes of four tapeworm species reveal adaptations to parasitism.</title>
        <authorList>
            <person name="Tsai I.J."/>
            <person name="Zarowiecki M."/>
            <person name="Holroyd N."/>
            <person name="Garciarrubio A."/>
            <person name="Sanchez-Flores A."/>
            <person name="Brooks K.L."/>
            <person name="Tracey A."/>
            <person name="Bobes R.J."/>
            <person name="Fragoso G."/>
            <person name="Sciutto E."/>
            <person name="Aslett M."/>
            <person name="Beasley H."/>
            <person name="Bennett H.M."/>
            <person name="Cai J."/>
            <person name="Camicia F."/>
            <person name="Clark R."/>
            <person name="Cucher M."/>
            <person name="De Silva N."/>
            <person name="Day T.A."/>
            <person name="Deplazes P."/>
            <person name="Estrada K."/>
            <person name="Fernandez C."/>
            <person name="Holland P.W."/>
            <person name="Hou J."/>
            <person name="Hu S."/>
            <person name="Huckvale T."/>
            <person name="Hung S.S."/>
            <person name="Kamenetzky L."/>
            <person name="Keane J.A."/>
            <person name="Kiss F."/>
            <person name="Koziol U."/>
            <person name="Lambert O."/>
            <person name="Liu K."/>
            <person name="Luo X."/>
            <person name="Luo Y."/>
            <person name="Macchiaroli N."/>
            <person name="Nichol S."/>
            <person name="Paps J."/>
            <person name="Parkinson J."/>
            <person name="Pouchkina-Stantcheva N."/>
            <person name="Riddiford N."/>
            <person name="Rosenzvit M."/>
            <person name="Salinas G."/>
            <person name="Wasmuth J.D."/>
            <person name="Zamanian M."/>
            <person name="Zheng Y."/>
            <person name="Cai X."/>
            <person name="Soberon X."/>
            <person name="Olson P.D."/>
            <person name="Laclette J.P."/>
            <person name="Brehm K."/>
            <person name="Berriman M."/>
            <person name="Garciarrubio A."/>
            <person name="Bobes R.J."/>
            <person name="Fragoso G."/>
            <person name="Sanchez-Flores A."/>
            <person name="Estrada K."/>
            <person name="Cevallos M.A."/>
            <person name="Morett E."/>
            <person name="Gonzalez V."/>
            <person name="Portillo T."/>
            <person name="Ochoa-Leyva A."/>
            <person name="Jose M.V."/>
            <person name="Sciutto E."/>
            <person name="Landa A."/>
            <person name="Jimenez L."/>
            <person name="Valdes V."/>
            <person name="Carrero J.C."/>
            <person name="Larralde C."/>
            <person name="Morales-Montor J."/>
            <person name="Limon-Lason J."/>
            <person name="Soberon X."/>
            <person name="Laclette J.P."/>
        </authorList>
    </citation>
    <scope>NUCLEOTIDE SEQUENCE [LARGE SCALE GENOMIC DNA]</scope>
</reference>
<dbReference type="AlphaFoldDB" id="A0A068WRK0"/>
<dbReference type="WBParaSite" id="EgrG_000363500">
    <property type="protein sequence ID" value="EgrG_000363500"/>
    <property type="gene ID" value="EgrG_000363500"/>
</dbReference>
<evidence type="ECO:0000313" key="4">
    <source>
        <dbReference type="WBParaSite" id="EgrG_000363500"/>
    </source>
</evidence>
<proteinExistence type="predicted"/>
<dbReference type="Proteomes" id="UP000492820">
    <property type="component" value="Unassembled WGS sequence"/>
</dbReference>
<feature type="chain" id="PRO_5041079098" evidence="1">
    <location>
        <begin position="28"/>
        <end position="240"/>
    </location>
</feature>
<accession>A0A068WRK0</accession>
<organism evidence="2">
    <name type="scientific">Echinococcus granulosus</name>
    <name type="common">Hydatid tapeworm</name>
    <dbReference type="NCBI Taxonomy" id="6210"/>
    <lineage>
        <taxon>Eukaryota</taxon>
        <taxon>Metazoa</taxon>
        <taxon>Spiralia</taxon>
        <taxon>Lophotrochozoa</taxon>
        <taxon>Platyhelminthes</taxon>
        <taxon>Cestoda</taxon>
        <taxon>Eucestoda</taxon>
        <taxon>Cyclophyllidea</taxon>
        <taxon>Taeniidae</taxon>
        <taxon>Echinococcus</taxon>
        <taxon>Echinococcus granulosus group</taxon>
    </lineage>
</organism>
<dbReference type="OrthoDB" id="9998697at2759"/>
<evidence type="ECO:0000313" key="2">
    <source>
        <dbReference type="EMBL" id="CDS22430.1"/>
    </source>
</evidence>
<reference evidence="4" key="3">
    <citation type="submission" date="2020-10" db="UniProtKB">
        <authorList>
            <consortium name="WormBaseParasite"/>
        </authorList>
    </citation>
    <scope>IDENTIFICATION</scope>
</reference>
<evidence type="ECO:0000313" key="3">
    <source>
        <dbReference type="Proteomes" id="UP000492820"/>
    </source>
</evidence>